<evidence type="ECO:0000256" key="1">
    <source>
        <dbReference type="SAM" id="SignalP"/>
    </source>
</evidence>
<proteinExistence type="predicted"/>
<keyword evidence="3" id="KW-1185">Reference proteome</keyword>
<reference evidence="2 3" key="1">
    <citation type="submission" date="2022-05" db="EMBL/GenBank/DDBJ databases">
        <authorList>
            <person name="Jo J.-H."/>
            <person name="Im W.-T."/>
        </authorList>
    </citation>
    <scope>NUCLEOTIDE SEQUENCE [LARGE SCALE GENOMIC DNA]</scope>
    <source>
        <strain evidence="2 3">NSE70-1</strain>
    </source>
</reference>
<evidence type="ECO:0000313" key="3">
    <source>
        <dbReference type="Proteomes" id="UP001203410"/>
    </source>
</evidence>
<accession>A0ABT0RW51</accession>
<sequence>MNKLLPIVVIALLAGPALAKDPPKQSPLVGALEACRAIADPTQRLACYDKEAAALVTAAQTGDVAVVDKAEVRKARKSLFGFAMPNLPFFSGDKSADEVSDTLESTVTKASGIGYGKFRMTIAEGNAVWETTETFSTMREPRSGDKIWIKRGTLGSYVLRIGTNKRGVKGKRVG</sequence>
<feature type="signal peptide" evidence="1">
    <location>
        <begin position="1"/>
        <end position="19"/>
    </location>
</feature>
<dbReference type="Proteomes" id="UP001203410">
    <property type="component" value="Unassembled WGS sequence"/>
</dbReference>
<evidence type="ECO:0000313" key="2">
    <source>
        <dbReference type="EMBL" id="MCL6699053.1"/>
    </source>
</evidence>
<dbReference type="EMBL" id="JAMGBA010000002">
    <property type="protein sequence ID" value="MCL6699053.1"/>
    <property type="molecule type" value="Genomic_DNA"/>
</dbReference>
<organism evidence="2 3">
    <name type="scientific">Sphingomonas caseinilyticus</name>
    <dbReference type="NCBI Taxonomy" id="2908205"/>
    <lineage>
        <taxon>Bacteria</taxon>
        <taxon>Pseudomonadati</taxon>
        <taxon>Pseudomonadota</taxon>
        <taxon>Alphaproteobacteria</taxon>
        <taxon>Sphingomonadales</taxon>
        <taxon>Sphingomonadaceae</taxon>
        <taxon>Sphingomonas</taxon>
    </lineage>
</organism>
<protein>
    <submittedName>
        <fullName evidence="2">Type VI secretion protein</fullName>
    </submittedName>
</protein>
<keyword evidence="1" id="KW-0732">Signal</keyword>
<gene>
    <name evidence="2" type="ORF">LZ496_09700</name>
</gene>
<dbReference type="RefSeq" id="WP_249904425.1">
    <property type="nucleotide sequence ID" value="NZ_JAMGBA010000002.1"/>
</dbReference>
<comment type="caution">
    <text evidence="2">The sequence shown here is derived from an EMBL/GenBank/DDBJ whole genome shotgun (WGS) entry which is preliminary data.</text>
</comment>
<name>A0ABT0RW51_9SPHN</name>
<feature type="chain" id="PRO_5046860519" evidence="1">
    <location>
        <begin position="20"/>
        <end position="174"/>
    </location>
</feature>